<comment type="caution">
    <text evidence="2">The sequence shown here is derived from an EMBL/GenBank/DDBJ whole genome shotgun (WGS) entry which is preliminary data.</text>
</comment>
<organism evidence="2 3">
    <name type="scientific">Gregarina niphandrodes</name>
    <name type="common">Septate eugregarine</name>
    <dbReference type="NCBI Taxonomy" id="110365"/>
    <lineage>
        <taxon>Eukaryota</taxon>
        <taxon>Sar</taxon>
        <taxon>Alveolata</taxon>
        <taxon>Apicomplexa</taxon>
        <taxon>Conoidasida</taxon>
        <taxon>Gregarinasina</taxon>
        <taxon>Eugregarinorida</taxon>
        <taxon>Gregarinidae</taxon>
        <taxon>Gregarina</taxon>
    </lineage>
</organism>
<dbReference type="GeneID" id="22915732"/>
<protein>
    <submittedName>
        <fullName evidence="2">Uncharacterized protein</fullName>
    </submittedName>
</protein>
<reference evidence="2" key="1">
    <citation type="submission" date="2013-12" db="EMBL/GenBank/DDBJ databases">
        <authorList>
            <person name="Omoto C.K."/>
            <person name="Sibley D."/>
            <person name="Venepally P."/>
            <person name="Hadjithomas M."/>
            <person name="Karamycheva S."/>
            <person name="Brunk B."/>
            <person name="Roos D."/>
            <person name="Caler E."/>
            <person name="Lorenzi H."/>
        </authorList>
    </citation>
    <scope>NUCLEOTIDE SEQUENCE</scope>
</reference>
<dbReference type="AlphaFoldDB" id="A0A023AY52"/>
<feature type="compositionally biased region" description="Low complexity" evidence="1">
    <location>
        <begin position="100"/>
        <end position="109"/>
    </location>
</feature>
<accession>A0A023AY52</accession>
<feature type="region of interest" description="Disordered" evidence="1">
    <location>
        <begin position="95"/>
        <end position="114"/>
    </location>
</feature>
<evidence type="ECO:0000313" key="3">
    <source>
        <dbReference type="Proteomes" id="UP000019763"/>
    </source>
</evidence>
<dbReference type="RefSeq" id="XP_011133190.1">
    <property type="nucleotide sequence ID" value="XM_011134888.1"/>
</dbReference>
<feature type="region of interest" description="Disordered" evidence="1">
    <location>
        <begin position="265"/>
        <end position="320"/>
    </location>
</feature>
<dbReference type="Proteomes" id="UP000019763">
    <property type="component" value="Unassembled WGS sequence"/>
</dbReference>
<dbReference type="EMBL" id="AFNH02001234">
    <property type="protein sequence ID" value="EZG43582.1"/>
    <property type="molecule type" value="Genomic_DNA"/>
</dbReference>
<sequence length="320" mass="34391">MAVVFQNSGADSMQYQGALGDSSRLVHVAPAGTGEQWVTPAYSSVVNEAAVQSGMSGGIPLSVSPVKARHRHHHHHHPVKKGGFGEWVASALGQLGGGPSSPRASPRGASSRKDFALRDRLGRTVEIDSDDEGDWDRGAATAKVWGTRAGPSRVRPVDDLLINFQDLFPCLAPLFESCGCVRRRPRRALRAAPTTPGARIEHVCLDCGNVLDAQNVPGTVAIDMFDRGTAARHEAYLQVQAAQQPQETFQGYESWTLQPRNTNANAPGAIPLPQFDPAPARILRNRPGDVSHPPPPDLPTDDSGLVQLPQFDEPPNRNAQ</sequence>
<evidence type="ECO:0000313" key="2">
    <source>
        <dbReference type="EMBL" id="EZG43582.1"/>
    </source>
</evidence>
<proteinExistence type="predicted"/>
<keyword evidence="3" id="KW-1185">Reference proteome</keyword>
<evidence type="ECO:0000256" key="1">
    <source>
        <dbReference type="SAM" id="MobiDB-lite"/>
    </source>
</evidence>
<name>A0A023AY52_GRENI</name>
<dbReference type="VEuPathDB" id="CryptoDB:GNI_165570"/>
<gene>
    <name evidence="2" type="ORF">GNI_165570</name>
</gene>